<dbReference type="Gene3D" id="3.30.420.300">
    <property type="entry name" value="2-keto-3-deoxy-galactonokinase, substrate binding domain"/>
    <property type="match status" value="1"/>
</dbReference>
<dbReference type="GO" id="GO:0008671">
    <property type="term" value="F:2-dehydro-3-deoxygalactonokinase activity"/>
    <property type="evidence" value="ECO:0007669"/>
    <property type="project" value="UniProtKB-EC"/>
</dbReference>
<keyword evidence="1" id="KW-0418">Kinase</keyword>
<dbReference type="Pfam" id="PF05035">
    <property type="entry name" value="DGOK"/>
    <property type="match status" value="1"/>
</dbReference>
<protein>
    <submittedName>
        <fullName evidence="1">2-dehydro-3-deoxygalactonokinase</fullName>
        <ecNumber evidence="1">2.7.1.58</ecNumber>
    </submittedName>
</protein>
<proteinExistence type="predicted"/>
<dbReference type="EMBL" id="CAUI01000005">
    <property type="protein sequence ID" value="CCU78708.1"/>
    <property type="molecule type" value="Genomic_DNA"/>
</dbReference>
<dbReference type="OrthoDB" id="256574at2"/>
<dbReference type="Proteomes" id="UP000012063">
    <property type="component" value="Unassembled WGS sequence"/>
</dbReference>
<dbReference type="InterPro" id="IPR042257">
    <property type="entry name" value="DGOK_C"/>
</dbReference>
<gene>
    <name evidence="1" type="ORF">HSACCH_00847</name>
</gene>
<dbReference type="InParanoid" id="M5DYN6"/>
<dbReference type="RefSeq" id="WP_005488103.1">
    <property type="nucleotide sequence ID" value="NZ_CAUI01000005.1"/>
</dbReference>
<evidence type="ECO:0000313" key="2">
    <source>
        <dbReference type="Proteomes" id="UP000012063"/>
    </source>
</evidence>
<dbReference type="eggNOG" id="COG3734">
    <property type="taxonomic scope" value="Bacteria"/>
</dbReference>
<evidence type="ECO:0000313" key="1">
    <source>
        <dbReference type="EMBL" id="CCU78708.1"/>
    </source>
</evidence>
<keyword evidence="1" id="KW-0808">Transferase</keyword>
<dbReference type="AlphaFoldDB" id="M5DYN6"/>
<dbReference type="InterPro" id="IPR007729">
    <property type="entry name" value="DGOK"/>
</dbReference>
<organism evidence="1 2">
    <name type="scientific">Halanaerobium saccharolyticum subsp. saccharolyticum DSM 6643</name>
    <dbReference type="NCBI Taxonomy" id="1293054"/>
    <lineage>
        <taxon>Bacteria</taxon>
        <taxon>Bacillati</taxon>
        <taxon>Bacillota</taxon>
        <taxon>Clostridia</taxon>
        <taxon>Halanaerobiales</taxon>
        <taxon>Halanaerobiaceae</taxon>
        <taxon>Halanaerobium</taxon>
    </lineage>
</organism>
<dbReference type="InterPro" id="IPR042258">
    <property type="entry name" value="DGOK_N"/>
</dbReference>
<dbReference type="Gene3D" id="3.30.420.310">
    <property type="entry name" value="2-keto-3-deoxy-galactonokinase, C-terminal domain"/>
    <property type="match status" value="1"/>
</dbReference>
<dbReference type="STRING" id="1293054.HSACCH_00847"/>
<comment type="caution">
    <text evidence="1">The sequence shown here is derived from an EMBL/GenBank/DDBJ whole genome shotgun (WGS) entry which is preliminary data.</text>
</comment>
<reference evidence="2" key="1">
    <citation type="journal article" date="2013" name="Genome Announc.">
        <title>Genome Sequence of Halanaerobium saccharolyticum subsp. saccharolyticum Strain DSM 6643T, a Halophilic Hydrogen-Producing Bacterium.</title>
        <authorList>
            <person name="Kivisto A."/>
            <person name="Larjo A."/>
            <person name="Ciranna A."/>
            <person name="Santala V."/>
            <person name="Roos C."/>
            <person name="Karp M."/>
        </authorList>
    </citation>
    <scope>NUCLEOTIDE SEQUENCE [LARGE SCALE GENOMIC DNA]</scope>
    <source>
        <strain evidence="2">DSM 6643</strain>
    </source>
</reference>
<dbReference type="EC" id="2.7.1.58" evidence="1"/>
<sequence>MKNILTIDTGTTNTRVKIFLDDKIIAKADKKIGVRNNTNLKKNQKFKKEIDNLITKVLSKANIKKKQLDLTLGIGMLSSDIGLYEVPHVFFPAGKVEIAKGIKKKKIFDIPINFIPGVRTAIENVTLNNCEEVDMMRGEEAEVFGIVKYLKLQGPLLIILPGSHTKFIFLNDKNKISKSITTLAGELIAELTNNSILSSSLESTFAKNIEKDFLLKGAELSNKIGSNRSSFITRILEQFGSNTVNQRANYLLGTILSNDLLAVKSYQESNMHHKLPVVIGGNNLIKDAFGLLIKEDDYFKTDPIIIEDNIIKNMSSIGAIEIAKNLNL</sequence>
<dbReference type="GO" id="GO:0034194">
    <property type="term" value="P:D-galactonate catabolic process"/>
    <property type="evidence" value="ECO:0007669"/>
    <property type="project" value="InterPro"/>
</dbReference>
<accession>M5DYN6</accession>
<name>M5DYN6_9FIRM</name>
<keyword evidence="2" id="KW-1185">Reference proteome</keyword>